<dbReference type="EMBL" id="CP112998">
    <property type="protein sequence ID" value="WAC15436.1"/>
    <property type="molecule type" value="Genomic_DNA"/>
</dbReference>
<evidence type="ECO:0000313" key="2">
    <source>
        <dbReference type="EMBL" id="WAC15436.1"/>
    </source>
</evidence>
<dbReference type="Proteomes" id="UP001164653">
    <property type="component" value="Chromosome"/>
</dbReference>
<dbReference type="RefSeq" id="WP_255772878.1">
    <property type="nucleotide sequence ID" value="NZ_CP112998.1"/>
</dbReference>
<dbReference type="PANTHER" id="PTHR33973">
    <property type="entry name" value="OS07G0153300 PROTEIN"/>
    <property type="match status" value="1"/>
</dbReference>
<accession>A0A9E8SQ67</accession>
<keyword evidence="1" id="KW-1133">Transmembrane helix</keyword>
<keyword evidence="1" id="KW-0812">Transmembrane</keyword>
<dbReference type="PANTHER" id="PTHR33973:SF4">
    <property type="entry name" value="OS07G0153300 PROTEIN"/>
    <property type="match status" value="1"/>
</dbReference>
<dbReference type="AlphaFoldDB" id="A0A9E8SQ67"/>
<dbReference type="Pfam" id="PF07103">
    <property type="entry name" value="DUF1365"/>
    <property type="match status" value="1"/>
</dbReference>
<reference evidence="2" key="1">
    <citation type="submission" date="2022-11" db="EMBL/GenBank/DDBJ databases">
        <title>Dyadobacter pollutisoli sp. nov., isolated from plastic dumped soil.</title>
        <authorList>
            <person name="Kim J.M."/>
            <person name="Kim K.R."/>
            <person name="Lee J.K."/>
            <person name="Hao L."/>
            <person name="Jeon C.O."/>
        </authorList>
    </citation>
    <scope>NUCLEOTIDE SEQUENCE</scope>
    <source>
        <strain evidence="2">U1</strain>
    </source>
</reference>
<name>A0A9E8SQ67_9BACT</name>
<evidence type="ECO:0000313" key="3">
    <source>
        <dbReference type="Proteomes" id="UP001164653"/>
    </source>
</evidence>
<keyword evidence="1" id="KW-0472">Membrane</keyword>
<feature type="transmembrane region" description="Helical" evidence="1">
    <location>
        <begin position="220"/>
        <end position="245"/>
    </location>
</feature>
<dbReference type="KEGG" id="dpf:ON006_10340"/>
<protein>
    <submittedName>
        <fullName evidence="2">DUF1365 domain-containing protein</fullName>
    </submittedName>
</protein>
<dbReference type="InterPro" id="IPR010775">
    <property type="entry name" value="DUF1365"/>
</dbReference>
<proteinExistence type="predicted"/>
<gene>
    <name evidence="2" type="ORF">ON006_10340</name>
</gene>
<organism evidence="2 3">
    <name type="scientific">Dyadobacter pollutisoli</name>
    <dbReference type="NCBI Taxonomy" id="2910158"/>
    <lineage>
        <taxon>Bacteria</taxon>
        <taxon>Pseudomonadati</taxon>
        <taxon>Bacteroidota</taxon>
        <taxon>Cytophagia</taxon>
        <taxon>Cytophagales</taxon>
        <taxon>Spirosomataceae</taxon>
        <taxon>Dyadobacter</taxon>
    </lineage>
</organism>
<keyword evidence="3" id="KW-1185">Reference proteome</keyword>
<evidence type="ECO:0000256" key="1">
    <source>
        <dbReference type="SAM" id="Phobius"/>
    </source>
</evidence>
<sequence length="270" mass="32400">MKGSQFNSCLYKAAVMHKRLSPKEHYFTYNVFMFYLDLDELDILNKRLWFMSRNRFNLFNFRDRDHLQLPRENPDRNKNIRQHLADYLSANGITIGTGRIMVLTNLCTLGYQFNPVSFYYCYDENENPVCSVVEVCNTFREMKPYFLDMKTYSNDRFELHTAKEFYVSPFMELDTHFHFKLNIPQGNLRIKINDYDPEGKLIFVSSLTGKRKPLNDSNMLLFFFSFPLITIKIITMIHWQAFLLWARKIKFIRKADNLILQKEVFRPYES</sequence>